<evidence type="ECO:0000313" key="1">
    <source>
        <dbReference type="EMBL" id="NBJ91785.1"/>
    </source>
</evidence>
<organism evidence="1 2">
    <name type="scientific">Parablautia muri</name>
    <dbReference type="NCBI Taxonomy" id="2320879"/>
    <lineage>
        <taxon>Bacteria</taxon>
        <taxon>Bacillati</taxon>
        <taxon>Bacillota</taxon>
        <taxon>Clostridia</taxon>
        <taxon>Lachnospirales</taxon>
        <taxon>Lachnospiraceae</taxon>
        <taxon>Parablautia</taxon>
    </lineage>
</organism>
<reference evidence="1" key="1">
    <citation type="submission" date="2018-09" db="EMBL/GenBank/DDBJ databases">
        <title>Murine metabolic-syndrome-specific gut microbial biobank.</title>
        <authorList>
            <person name="Liu C."/>
        </authorList>
    </citation>
    <scope>NUCLEOTIDE SEQUENCE</scope>
    <source>
        <strain evidence="1">D42-62</strain>
    </source>
</reference>
<protein>
    <submittedName>
        <fullName evidence="1">Uncharacterized protein</fullName>
    </submittedName>
</protein>
<gene>
    <name evidence="1" type="ORF">D5281_04060</name>
</gene>
<keyword evidence="2" id="KW-1185">Reference proteome</keyword>
<dbReference type="EMBL" id="QZDT01000004">
    <property type="protein sequence ID" value="NBJ91785.1"/>
    <property type="molecule type" value="Genomic_DNA"/>
</dbReference>
<comment type="caution">
    <text evidence="1">The sequence shown here is derived from an EMBL/GenBank/DDBJ whole genome shotgun (WGS) entry which is preliminary data.</text>
</comment>
<dbReference type="AlphaFoldDB" id="A0A9X5BDD9"/>
<dbReference type="Proteomes" id="UP001154420">
    <property type="component" value="Unassembled WGS sequence"/>
</dbReference>
<accession>A0A9X5BDD9</accession>
<name>A0A9X5BDD9_9FIRM</name>
<sequence>MFNFFCPHLYTNTTFYKKFDTTLLEAELNGAKIFDYENGGIDFEYLNRYLKKADRSPLEKLPSVYTVFQCKGWICDENNTVYALSTEGLNYRRMKH</sequence>
<evidence type="ECO:0000313" key="2">
    <source>
        <dbReference type="Proteomes" id="UP001154420"/>
    </source>
</evidence>
<proteinExistence type="predicted"/>